<evidence type="ECO:0000256" key="4">
    <source>
        <dbReference type="ARBA" id="ARBA00010214"/>
    </source>
</evidence>
<dbReference type="AlphaFoldDB" id="A0A7W8QR89"/>
<dbReference type="GO" id="GO:0005524">
    <property type="term" value="F:ATP binding"/>
    <property type="evidence" value="ECO:0007669"/>
    <property type="project" value="UniProtKB-KW"/>
</dbReference>
<organism evidence="21 22">
    <name type="scientific">Nocardiopsis composta</name>
    <dbReference type="NCBI Taxonomy" id="157465"/>
    <lineage>
        <taxon>Bacteria</taxon>
        <taxon>Bacillati</taxon>
        <taxon>Actinomycetota</taxon>
        <taxon>Actinomycetes</taxon>
        <taxon>Streptosporangiales</taxon>
        <taxon>Nocardiopsidaceae</taxon>
        <taxon>Nocardiopsis</taxon>
    </lineage>
</organism>
<evidence type="ECO:0000256" key="13">
    <source>
        <dbReference type="ARBA" id="ARBA00022777"/>
    </source>
</evidence>
<dbReference type="InterPro" id="IPR023465">
    <property type="entry name" value="Riboflavin_kinase_dom_sf"/>
</dbReference>
<comment type="catalytic activity">
    <reaction evidence="19">
        <text>FMN + ATP + H(+) = FAD + diphosphate</text>
        <dbReference type="Rhea" id="RHEA:17237"/>
        <dbReference type="ChEBI" id="CHEBI:15378"/>
        <dbReference type="ChEBI" id="CHEBI:30616"/>
        <dbReference type="ChEBI" id="CHEBI:33019"/>
        <dbReference type="ChEBI" id="CHEBI:57692"/>
        <dbReference type="ChEBI" id="CHEBI:58210"/>
        <dbReference type="EC" id="2.7.7.2"/>
    </reaction>
</comment>
<dbReference type="EC" id="2.7.1.26" evidence="5"/>
<evidence type="ECO:0000256" key="1">
    <source>
        <dbReference type="ARBA" id="ARBA00002121"/>
    </source>
</evidence>
<protein>
    <recommendedName>
        <fullName evidence="7">Bifunctional riboflavin kinase/FMN adenylyltransferase</fullName>
        <ecNumber evidence="5">2.7.1.26</ecNumber>
        <ecNumber evidence="6">2.7.7.2</ecNumber>
    </recommendedName>
    <alternativeName>
        <fullName evidence="17">Riboflavin biosynthesis protein RibF</fullName>
    </alternativeName>
</protein>
<comment type="pathway">
    <text evidence="2">Cofactor biosynthesis; FAD biosynthesis; FAD from FMN: step 1/1.</text>
</comment>
<evidence type="ECO:0000313" key="21">
    <source>
        <dbReference type="EMBL" id="MBB5435140.1"/>
    </source>
</evidence>
<keyword evidence="15" id="KW-0067">ATP-binding</keyword>
<evidence type="ECO:0000256" key="8">
    <source>
        <dbReference type="ARBA" id="ARBA00022630"/>
    </source>
</evidence>
<dbReference type="GO" id="GO:0008531">
    <property type="term" value="F:riboflavin kinase activity"/>
    <property type="evidence" value="ECO:0007669"/>
    <property type="project" value="UniProtKB-EC"/>
</dbReference>
<evidence type="ECO:0000259" key="20">
    <source>
        <dbReference type="SMART" id="SM00904"/>
    </source>
</evidence>
<dbReference type="InterPro" id="IPR023468">
    <property type="entry name" value="Riboflavin_kinase"/>
</dbReference>
<sequence>MQEEAGADGGIRGLIEEGRVEEAAAALGRPHRVEGVVVHGAARGRELLGFPTANLDVVHGTAVPADGVYAGRLLLTDPPQGAGEWSWPAAVSVGTNPTFDGEHRTVEAYALDRDDLELYGRKMAVEFVRRIRGQRRFADVQELIDAMTADVARARELMA</sequence>
<evidence type="ECO:0000256" key="5">
    <source>
        <dbReference type="ARBA" id="ARBA00012105"/>
    </source>
</evidence>
<evidence type="ECO:0000256" key="15">
    <source>
        <dbReference type="ARBA" id="ARBA00022840"/>
    </source>
</evidence>
<proteinExistence type="inferred from homology"/>
<gene>
    <name evidence="21" type="ORF">HDA36_005224</name>
</gene>
<dbReference type="FunFam" id="2.40.30.30:FF:000003">
    <property type="entry name" value="Riboflavin biosynthesis protein"/>
    <property type="match status" value="1"/>
</dbReference>
<evidence type="ECO:0000256" key="14">
    <source>
        <dbReference type="ARBA" id="ARBA00022827"/>
    </source>
</evidence>
<dbReference type="PANTHER" id="PTHR22749:SF6">
    <property type="entry name" value="RIBOFLAVIN KINASE"/>
    <property type="match status" value="1"/>
</dbReference>
<evidence type="ECO:0000256" key="3">
    <source>
        <dbReference type="ARBA" id="ARBA00005201"/>
    </source>
</evidence>
<dbReference type="SMART" id="SM00904">
    <property type="entry name" value="Flavokinase"/>
    <property type="match status" value="1"/>
</dbReference>
<evidence type="ECO:0000256" key="11">
    <source>
        <dbReference type="ARBA" id="ARBA00022695"/>
    </source>
</evidence>
<evidence type="ECO:0000256" key="6">
    <source>
        <dbReference type="ARBA" id="ARBA00012393"/>
    </source>
</evidence>
<evidence type="ECO:0000256" key="7">
    <source>
        <dbReference type="ARBA" id="ARBA00018483"/>
    </source>
</evidence>
<evidence type="ECO:0000256" key="17">
    <source>
        <dbReference type="ARBA" id="ARBA00032176"/>
    </source>
</evidence>
<dbReference type="Proteomes" id="UP000572635">
    <property type="component" value="Unassembled WGS sequence"/>
</dbReference>
<keyword evidence="8" id="KW-0285">Flavoprotein</keyword>
<keyword evidence="13 21" id="KW-0418">Kinase</keyword>
<evidence type="ECO:0000256" key="16">
    <source>
        <dbReference type="ARBA" id="ARBA00023268"/>
    </source>
</evidence>
<dbReference type="SUPFAM" id="SSF82114">
    <property type="entry name" value="Riboflavin kinase-like"/>
    <property type="match status" value="1"/>
</dbReference>
<comment type="similarity">
    <text evidence="4">Belongs to the RibF family.</text>
</comment>
<comment type="caution">
    <text evidence="21">The sequence shown here is derived from an EMBL/GenBank/DDBJ whole genome shotgun (WGS) entry which is preliminary data.</text>
</comment>
<dbReference type="PANTHER" id="PTHR22749">
    <property type="entry name" value="RIBOFLAVIN KINASE/FMN ADENYLYLTRANSFERASE"/>
    <property type="match status" value="1"/>
</dbReference>
<evidence type="ECO:0000256" key="18">
    <source>
        <dbReference type="ARBA" id="ARBA00047880"/>
    </source>
</evidence>
<keyword evidence="16" id="KW-0511">Multifunctional enzyme</keyword>
<evidence type="ECO:0000256" key="2">
    <source>
        <dbReference type="ARBA" id="ARBA00004726"/>
    </source>
</evidence>
<dbReference type="EMBL" id="JACHDB010000001">
    <property type="protein sequence ID" value="MBB5435140.1"/>
    <property type="molecule type" value="Genomic_DNA"/>
</dbReference>
<dbReference type="Pfam" id="PF01687">
    <property type="entry name" value="Flavokinase"/>
    <property type="match status" value="1"/>
</dbReference>
<dbReference type="EC" id="2.7.7.2" evidence="6"/>
<keyword evidence="12" id="KW-0547">Nucleotide-binding</keyword>
<comment type="pathway">
    <text evidence="3">Cofactor biosynthesis; FMN biosynthesis; FMN from riboflavin (ATP route): step 1/1.</text>
</comment>
<keyword evidence="22" id="KW-1185">Reference proteome</keyword>
<comment type="function">
    <text evidence="1">Catalyzes the phosphorylation of riboflavin to FMN followed by the adenylation of FMN to FAD.</text>
</comment>
<dbReference type="RefSeq" id="WP_184396623.1">
    <property type="nucleotide sequence ID" value="NZ_BAAAJD010000105.1"/>
</dbReference>
<keyword evidence="9" id="KW-0288">FMN</keyword>
<reference evidence="21 22" key="1">
    <citation type="submission" date="2020-08" db="EMBL/GenBank/DDBJ databases">
        <title>Sequencing the genomes of 1000 actinobacteria strains.</title>
        <authorList>
            <person name="Klenk H.-P."/>
        </authorList>
    </citation>
    <scope>NUCLEOTIDE SEQUENCE [LARGE SCALE GENOMIC DNA]</scope>
    <source>
        <strain evidence="21 22">DSM 44551</strain>
    </source>
</reference>
<evidence type="ECO:0000256" key="19">
    <source>
        <dbReference type="ARBA" id="ARBA00049494"/>
    </source>
</evidence>
<dbReference type="Gene3D" id="2.40.30.30">
    <property type="entry name" value="Riboflavin kinase-like"/>
    <property type="match status" value="1"/>
</dbReference>
<dbReference type="GO" id="GO:0009398">
    <property type="term" value="P:FMN biosynthetic process"/>
    <property type="evidence" value="ECO:0007669"/>
    <property type="project" value="TreeGrafter"/>
</dbReference>
<dbReference type="InterPro" id="IPR015865">
    <property type="entry name" value="Riboflavin_kinase_bac/euk"/>
</dbReference>
<evidence type="ECO:0000256" key="12">
    <source>
        <dbReference type="ARBA" id="ARBA00022741"/>
    </source>
</evidence>
<comment type="catalytic activity">
    <reaction evidence="18">
        <text>riboflavin + ATP = FMN + ADP + H(+)</text>
        <dbReference type="Rhea" id="RHEA:14357"/>
        <dbReference type="ChEBI" id="CHEBI:15378"/>
        <dbReference type="ChEBI" id="CHEBI:30616"/>
        <dbReference type="ChEBI" id="CHEBI:57986"/>
        <dbReference type="ChEBI" id="CHEBI:58210"/>
        <dbReference type="ChEBI" id="CHEBI:456216"/>
        <dbReference type="EC" id="2.7.1.26"/>
    </reaction>
</comment>
<name>A0A7W8QR89_9ACTN</name>
<evidence type="ECO:0000256" key="10">
    <source>
        <dbReference type="ARBA" id="ARBA00022679"/>
    </source>
</evidence>
<dbReference type="GO" id="GO:0009231">
    <property type="term" value="P:riboflavin biosynthetic process"/>
    <property type="evidence" value="ECO:0007669"/>
    <property type="project" value="InterPro"/>
</dbReference>
<feature type="domain" description="Riboflavin kinase" evidence="20">
    <location>
        <begin position="26"/>
        <end position="159"/>
    </location>
</feature>
<dbReference type="GO" id="GO:0003919">
    <property type="term" value="F:FMN adenylyltransferase activity"/>
    <property type="evidence" value="ECO:0007669"/>
    <property type="project" value="UniProtKB-EC"/>
</dbReference>
<accession>A0A7W8QR89</accession>
<evidence type="ECO:0000256" key="9">
    <source>
        <dbReference type="ARBA" id="ARBA00022643"/>
    </source>
</evidence>
<evidence type="ECO:0000313" key="22">
    <source>
        <dbReference type="Proteomes" id="UP000572635"/>
    </source>
</evidence>
<keyword evidence="11 21" id="KW-0548">Nucleotidyltransferase</keyword>
<keyword evidence="14" id="KW-0274">FAD</keyword>
<keyword evidence="10 21" id="KW-0808">Transferase</keyword>